<accession>A0ABR8RE57</accession>
<dbReference type="EMBL" id="JACSQO010000013">
    <property type="protein sequence ID" value="MBD7946076.1"/>
    <property type="molecule type" value="Genomic_DNA"/>
</dbReference>
<dbReference type="RefSeq" id="WP_154312178.1">
    <property type="nucleotide sequence ID" value="NZ_JACSQO010000013.1"/>
</dbReference>
<dbReference type="InterPro" id="IPR025870">
    <property type="entry name" value="Glyoxalase-like_dom"/>
</dbReference>
<sequence length="248" mass="29290">MYLDHIVHFVEKNPLEIAEDWQQQGLHAVVGGQHINWGTYNALLYTKNSYIEWLSIEDEHIAQNTDHPLISLMLHDLKKSPGFGTICIRTSKIDVLKQELEEKGIETSGVLYAERKTTSGFVRKWKMLFIREEVSDQLPMPFFIEWQETDEDRYELLKKDGTIVESNLQLSIESCEFHVKKPREIIKKWEKYLNVEQYDDQTLLLPNTKLVFKQLEDGTKERLIRVQIKGDSRQEAIIYEQGEYRFKL</sequence>
<evidence type="ECO:0000313" key="2">
    <source>
        <dbReference type="EMBL" id="MBD7946076.1"/>
    </source>
</evidence>
<dbReference type="PANTHER" id="PTHR40265">
    <property type="entry name" value="BLL2707 PROTEIN"/>
    <property type="match status" value="1"/>
</dbReference>
<name>A0ABR8RE57_9BACI</name>
<keyword evidence="3" id="KW-1185">Reference proteome</keyword>
<dbReference type="Gene3D" id="3.10.180.10">
    <property type="entry name" value="2,3-Dihydroxybiphenyl 1,2-Dioxygenase, domain 1"/>
    <property type="match status" value="1"/>
</dbReference>
<proteinExistence type="predicted"/>
<feature type="domain" description="Glyoxalase-like" evidence="1">
    <location>
        <begin position="3"/>
        <end position="192"/>
    </location>
</feature>
<dbReference type="Pfam" id="PF13468">
    <property type="entry name" value="Glyoxalase_3"/>
    <property type="match status" value="1"/>
</dbReference>
<dbReference type="InterPro" id="IPR029068">
    <property type="entry name" value="Glyas_Bleomycin-R_OHBP_Dase"/>
</dbReference>
<evidence type="ECO:0000313" key="3">
    <source>
        <dbReference type="Proteomes" id="UP000640786"/>
    </source>
</evidence>
<gene>
    <name evidence="2" type="ORF">H9650_18380</name>
</gene>
<organism evidence="2 3">
    <name type="scientific">Psychrobacillus faecigallinarum</name>
    <dbReference type="NCBI Taxonomy" id="2762235"/>
    <lineage>
        <taxon>Bacteria</taxon>
        <taxon>Bacillati</taxon>
        <taxon>Bacillota</taxon>
        <taxon>Bacilli</taxon>
        <taxon>Bacillales</taxon>
        <taxon>Bacillaceae</taxon>
        <taxon>Psychrobacillus</taxon>
    </lineage>
</organism>
<evidence type="ECO:0000259" key="1">
    <source>
        <dbReference type="Pfam" id="PF13468"/>
    </source>
</evidence>
<dbReference type="PANTHER" id="PTHR40265:SF1">
    <property type="entry name" value="GLYOXALASE-LIKE DOMAIN-CONTAINING PROTEIN"/>
    <property type="match status" value="1"/>
</dbReference>
<dbReference type="Proteomes" id="UP000640786">
    <property type="component" value="Unassembled WGS sequence"/>
</dbReference>
<reference evidence="2 3" key="1">
    <citation type="submission" date="2020-08" db="EMBL/GenBank/DDBJ databases">
        <title>A Genomic Blueprint of the Chicken Gut Microbiome.</title>
        <authorList>
            <person name="Gilroy R."/>
            <person name="Ravi A."/>
            <person name="Getino M."/>
            <person name="Pursley I."/>
            <person name="Horton D.L."/>
            <person name="Alikhan N.-F."/>
            <person name="Baker D."/>
            <person name="Gharbi K."/>
            <person name="Hall N."/>
            <person name="Watson M."/>
            <person name="Adriaenssens E.M."/>
            <person name="Foster-Nyarko E."/>
            <person name="Jarju S."/>
            <person name="Secka A."/>
            <person name="Antonio M."/>
            <person name="Oren A."/>
            <person name="Chaudhuri R."/>
            <person name="La Ragione R.M."/>
            <person name="Hildebrand F."/>
            <person name="Pallen M.J."/>
        </authorList>
    </citation>
    <scope>NUCLEOTIDE SEQUENCE [LARGE SCALE GENOMIC DNA]</scope>
    <source>
        <strain evidence="2 3">Sa2BUA9</strain>
    </source>
</reference>
<comment type="caution">
    <text evidence="2">The sequence shown here is derived from an EMBL/GenBank/DDBJ whole genome shotgun (WGS) entry which is preliminary data.</text>
</comment>
<protein>
    <submittedName>
        <fullName evidence="2">VOC family protein</fullName>
    </submittedName>
</protein>